<name>A0A7Z7PPE5_9BACT</name>
<sequence>MGKVEVLLYLASERMTFFIDT</sequence>
<evidence type="ECO:0000313" key="1">
    <source>
        <dbReference type="EMBL" id="SSC13323.1"/>
    </source>
</evidence>
<reference evidence="1 2" key="1">
    <citation type="submission" date="2017-01" db="EMBL/GenBank/DDBJ databases">
        <authorList>
            <person name="Erauso G."/>
        </authorList>
    </citation>
    <scope>NUCLEOTIDE SEQUENCE [LARGE SCALE GENOMIC DNA]</scope>
    <source>
        <strain evidence="1">MESINF1</strain>
    </source>
</reference>
<dbReference type="KEGG" id="minf:MESINF_1879"/>
<dbReference type="AlphaFoldDB" id="A0A7Z7PPE5"/>
<accession>A0A7Z7PPE5</accession>
<dbReference type="Proteomes" id="UP000250796">
    <property type="component" value="Chromosome MESINF"/>
</dbReference>
<organism evidence="1 2">
    <name type="scientific">Mesotoga infera</name>
    <dbReference type="NCBI Taxonomy" id="1236046"/>
    <lineage>
        <taxon>Bacteria</taxon>
        <taxon>Thermotogati</taxon>
        <taxon>Thermotogota</taxon>
        <taxon>Thermotogae</taxon>
        <taxon>Kosmotogales</taxon>
        <taxon>Kosmotogaceae</taxon>
        <taxon>Mesotoga</taxon>
    </lineage>
</organism>
<protein>
    <submittedName>
        <fullName evidence="1">Uncharacterized protein</fullName>
    </submittedName>
</protein>
<keyword evidence="2" id="KW-1185">Reference proteome</keyword>
<proteinExistence type="predicted"/>
<dbReference type="EMBL" id="LS974202">
    <property type="protein sequence ID" value="SSC13323.1"/>
    <property type="molecule type" value="Genomic_DNA"/>
</dbReference>
<evidence type="ECO:0000313" key="2">
    <source>
        <dbReference type="Proteomes" id="UP000250796"/>
    </source>
</evidence>
<gene>
    <name evidence="1" type="ORF">MESINF_1879</name>
</gene>